<dbReference type="InterPro" id="IPR053554">
    <property type="entry name" value="Glyceraldehyde_dh-related"/>
</dbReference>
<dbReference type="RefSeq" id="WP_229569527.1">
    <property type="nucleotide sequence ID" value="NZ_AP025226.1"/>
</dbReference>
<dbReference type="SUPFAM" id="SSF54665">
    <property type="entry name" value="CO dehydrogenase molybdoprotein N-domain-like"/>
    <property type="match status" value="1"/>
</dbReference>
<proteinExistence type="predicted"/>
<evidence type="ECO:0000313" key="4">
    <source>
        <dbReference type="EMBL" id="BDB99191.1"/>
    </source>
</evidence>
<protein>
    <submittedName>
        <fullName evidence="4">Aldehyde oxidase</fullName>
    </submittedName>
</protein>
<dbReference type="SUPFAM" id="SSF56003">
    <property type="entry name" value="Molybdenum cofactor-binding domain"/>
    <property type="match status" value="1"/>
</dbReference>
<dbReference type="InterPro" id="IPR000674">
    <property type="entry name" value="Ald_Oxase/Xan_DH_a/b"/>
</dbReference>
<reference evidence="4 5" key="1">
    <citation type="journal article" date="2022" name="Microbiol. Resour. Announc.">
        <title>Complete Genome Sequence of the Hyperthermophilic and Acidophilic Archaeon Saccharolobus caldissimus Strain HS-3T.</title>
        <authorList>
            <person name="Sakai H.D."/>
            <person name="Kurosawa N."/>
        </authorList>
    </citation>
    <scope>NUCLEOTIDE SEQUENCE [LARGE SCALE GENOMIC DNA]</scope>
    <source>
        <strain evidence="4 5">JCM32116</strain>
    </source>
</reference>
<dbReference type="InterPro" id="IPR016208">
    <property type="entry name" value="Ald_Oxase/xanthine_DH-like"/>
</dbReference>
<dbReference type="Pfam" id="PF02738">
    <property type="entry name" value="MoCoBD_1"/>
    <property type="match status" value="1"/>
</dbReference>
<evidence type="ECO:0000256" key="1">
    <source>
        <dbReference type="ARBA" id="ARBA00022505"/>
    </source>
</evidence>
<dbReference type="SMART" id="SM01008">
    <property type="entry name" value="Ald_Xan_dh_C"/>
    <property type="match status" value="1"/>
</dbReference>
<feature type="domain" description="Aldehyde oxidase/xanthine dehydrogenase a/b hammerhead" evidence="3">
    <location>
        <begin position="17"/>
        <end position="118"/>
    </location>
</feature>
<dbReference type="Proteomes" id="UP001319921">
    <property type="component" value="Chromosome"/>
</dbReference>
<name>A0AAQ4CTR0_9CREN</name>
<dbReference type="EMBL" id="AP025226">
    <property type="protein sequence ID" value="BDB99191.1"/>
    <property type="molecule type" value="Genomic_DNA"/>
</dbReference>
<dbReference type="Pfam" id="PF01315">
    <property type="entry name" value="Ald_Xan_dh_C"/>
    <property type="match status" value="1"/>
</dbReference>
<dbReference type="GO" id="GO:0016491">
    <property type="term" value="F:oxidoreductase activity"/>
    <property type="evidence" value="ECO:0007669"/>
    <property type="project" value="UniProtKB-KW"/>
</dbReference>
<dbReference type="PANTHER" id="PTHR11908:SF132">
    <property type="entry name" value="ALDEHYDE OXIDASE 1-RELATED"/>
    <property type="match status" value="1"/>
</dbReference>
<gene>
    <name evidence="4" type="ORF">SACC_22080</name>
</gene>
<dbReference type="InterPro" id="IPR046867">
    <property type="entry name" value="AldOxase/xan_DH_MoCoBD2"/>
</dbReference>
<dbReference type="AlphaFoldDB" id="A0AAQ4CTR0"/>
<dbReference type="Pfam" id="PF20256">
    <property type="entry name" value="MoCoBD_2"/>
    <property type="match status" value="1"/>
</dbReference>
<evidence type="ECO:0000313" key="5">
    <source>
        <dbReference type="Proteomes" id="UP001319921"/>
    </source>
</evidence>
<keyword evidence="1" id="KW-0500">Molybdenum</keyword>
<dbReference type="NCBIfam" id="NF041018">
    <property type="entry name" value="glyceraldDH_alpha"/>
    <property type="match status" value="1"/>
</dbReference>
<keyword evidence="5" id="KW-1185">Reference proteome</keyword>
<organism evidence="4 5">
    <name type="scientific">Saccharolobus caldissimus</name>
    <dbReference type="NCBI Taxonomy" id="1702097"/>
    <lineage>
        <taxon>Archaea</taxon>
        <taxon>Thermoproteota</taxon>
        <taxon>Thermoprotei</taxon>
        <taxon>Sulfolobales</taxon>
        <taxon>Sulfolobaceae</taxon>
        <taxon>Saccharolobus</taxon>
    </lineage>
</organism>
<dbReference type="Gene3D" id="3.30.365.10">
    <property type="entry name" value="Aldehyde oxidase/xanthine dehydrogenase, molybdopterin binding domain"/>
    <property type="match status" value="4"/>
</dbReference>
<keyword evidence="2" id="KW-0560">Oxidoreductase</keyword>
<dbReference type="Gene3D" id="3.90.1170.50">
    <property type="entry name" value="Aldehyde oxidase/xanthine dehydrogenase, a/b hammerhead"/>
    <property type="match status" value="1"/>
</dbReference>
<dbReference type="InterPro" id="IPR037165">
    <property type="entry name" value="AldOxase/xan_DH_Mopterin-bd_sf"/>
</dbReference>
<accession>A0AAQ4CTR0</accession>
<evidence type="ECO:0000259" key="3">
    <source>
        <dbReference type="SMART" id="SM01008"/>
    </source>
</evidence>
<dbReference type="InterPro" id="IPR008274">
    <property type="entry name" value="AldOxase/xan_DH_MoCoBD1"/>
</dbReference>
<dbReference type="GeneID" id="68866937"/>
<sequence>MYVGQRVKRKEDLKLITGSGKYVDDIEYVGTAYLYVVRSPVAHAKVKKISVDDALKVNGVIGVITGLTIPFENRPNNWPMAKNEVLYVGHPIAAVIANDRYVAADAAELIQFDYEELPAVIDPEEAVKDEIKAIEGKSNIAYKRQYRSGEPEKALSNSDIVIEEKFEISRVYPSPMETRGLLAVYEEGSLLVYSSTQSPHYMRRYLLQAFGNQVKDIRVIQTDVGGAFGSKLFPYAEEFITVYASLKYRRPIKWVAIRSEDMKGMYHGRGQIHKVKFGAKRDGTLTSIIDDLIIDLGAASHGSYLADIAATMLPGPYKVRDIQVNVYGVYTNKTPLDQYRGAGRPEAAFIYERIMDILADELKMDPIEVRKRNLISQLPYTNPFGLKYDSGNYLKLLEKAERVYRSFEERANELKKQGRKVGAGIAFYLEQNNFGPWESASVRVKADGKVQVIIGASPHGQGTGTGIAQIVADELGISIDDVEVIWGDTATIGEGFGTYGSRSLTLAGNAALLASRRLKDKILKLAAQFMKSDVQELEYKDGKVINPKSGKSMSLKEIAEMNMATLGGIWKYREEPGLEATAYFGFDNLTYPYGAHVALVEVDDNGKVKVLDYYAVDDIGLVVNPMLAEGQVMGGVIQAFGEAVLEEILYDKYGNLLTSNLFDYAIPTAVEAFNVKWEYMEEGKSDAPLPAKGIGEGATIGTPPAIIRAIEKAVGKRLTRLPTRMENLVK</sequence>
<evidence type="ECO:0000256" key="2">
    <source>
        <dbReference type="ARBA" id="ARBA00023002"/>
    </source>
</evidence>
<dbReference type="InterPro" id="IPR036856">
    <property type="entry name" value="Ald_Oxase/Xan_DH_a/b_sf"/>
</dbReference>
<dbReference type="PANTHER" id="PTHR11908">
    <property type="entry name" value="XANTHINE DEHYDROGENASE"/>
    <property type="match status" value="1"/>
</dbReference>
<dbReference type="GO" id="GO:0005506">
    <property type="term" value="F:iron ion binding"/>
    <property type="evidence" value="ECO:0007669"/>
    <property type="project" value="InterPro"/>
</dbReference>
<dbReference type="KEGG" id="scas:SACC_22080"/>